<name>A0ABN0GQJ9_BARVI</name>
<proteinExistence type="inferred from homology"/>
<keyword evidence="10" id="KW-1185">Reference proteome</keyword>
<keyword evidence="2 8" id="KW-0732">Signal</keyword>
<accession>A0ABN0GQJ9</accession>
<comment type="caution">
    <text evidence="9">The sequence shown here is derived from an EMBL/GenBank/DDBJ whole genome shotgun (WGS) entry which is preliminary data.</text>
</comment>
<sequence length="119" mass="13406">MKHTYRILCLTITALVLGACGFSQYYSQNTPTGIDGKWVDENGIISSFRDGVFETRAADTEEKLSEGTYNYVSAQHIEIEIRSILRGTISRVSCMISRDVTHLFCTSHIGTQFSLTRKF</sequence>
<organism evidence="9 10">
    <name type="scientific">Bartonella vinsonii subsp. arupensis Pm136co</name>
    <dbReference type="NCBI Taxonomy" id="1094561"/>
    <lineage>
        <taxon>Bacteria</taxon>
        <taxon>Pseudomonadati</taxon>
        <taxon>Pseudomonadota</taxon>
        <taxon>Alphaproteobacteria</taxon>
        <taxon>Hyphomicrobiales</taxon>
        <taxon>Bartonellaceae</taxon>
        <taxon>Bartonella</taxon>
    </lineage>
</organism>
<keyword evidence="4" id="KW-0564">Palmitate</keyword>
<evidence type="ECO:0000256" key="6">
    <source>
        <dbReference type="ARBA" id="ARBA00023288"/>
    </source>
</evidence>
<keyword evidence="3" id="KW-0472">Membrane</keyword>
<evidence type="ECO:0000313" key="9">
    <source>
        <dbReference type="EMBL" id="EJF98462.1"/>
    </source>
</evidence>
<dbReference type="RefSeq" id="WP_004862145.1">
    <property type="nucleotide sequence ID" value="NZ_JH725044.1"/>
</dbReference>
<evidence type="ECO:0000256" key="2">
    <source>
        <dbReference type="ARBA" id="ARBA00022729"/>
    </source>
</evidence>
<evidence type="ECO:0000256" key="5">
    <source>
        <dbReference type="ARBA" id="ARBA00023237"/>
    </source>
</evidence>
<keyword evidence="5" id="KW-0998">Cell outer membrane</keyword>
<dbReference type="Proteomes" id="UP000008948">
    <property type="component" value="Unassembled WGS sequence"/>
</dbReference>
<dbReference type="Pfam" id="PF26368">
    <property type="entry name" value="OMP10"/>
    <property type="match status" value="1"/>
</dbReference>
<gene>
    <name evidence="9" type="ORF">MEI_00551</name>
</gene>
<comment type="similarity">
    <text evidence="7">Belongs to the rhizobiaceae omp10 lipoprotein family.</text>
</comment>
<dbReference type="EMBL" id="AIMH01000013">
    <property type="protein sequence ID" value="EJF98462.1"/>
    <property type="molecule type" value="Genomic_DNA"/>
</dbReference>
<evidence type="ECO:0000256" key="3">
    <source>
        <dbReference type="ARBA" id="ARBA00023136"/>
    </source>
</evidence>
<evidence type="ECO:0000256" key="7">
    <source>
        <dbReference type="ARBA" id="ARBA00044505"/>
    </source>
</evidence>
<evidence type="ECO:0000256" key="1">
    <source>
        <dbReference type="ARBA" id="ARBA00004459"/>
    </source>
</evidence>
<evidence type="ECO:0000313" key="10">
    <source>
        <dbReference type="Proteomes" id="UP000008948"/>
    </source>
</evidence>
<feature type="signal peptide" evidence="8">
    <location>
        <begin position="1"/>
        <end position="25"/>
    </location>
</feature>
<keyword evidence="6" id="KW-0449">Lipoprotein</keyword>
<comment type="subcellular location">
    <subcellularLocation>
        <location evidence="1">Cell outer membrane</location>
        <topology evidence="1">Lipid-anchor</topology>
    </subcellularLocation>
</comment>
<protein>
    <recommendedName>
        <fullName evidence="11">Outer membrane lipoprotein</fullName>
    </recommendedName>
</protein>
<dbReference type="InterPro" id="IPR049857">
    <property type="entry name" value="Omp10-like"/>
</dbReference>
<evidence type="ECO:0008006" key="11">
    <source>
        <dbReference type="Google" id="ProtNLM"/>
    </source>
</evidence>
<feature type="chain" id="PRO_5045122223" description="Outer membrane lipoprotein" evidence="8">
    <location>
        <begin position="26"/>
        <end position="119"/>
    </location>
</feature>
<reference evidence="9 10" key="1">
    <citation type="submission" date="2012-03" db="EMBL/GenBank/DDBJ databases">
        <title>The Genome Sequence of Bartonella vinsonii subsp. arupensis str. Pm136co.</title>
        <authorList>
            <consortium name="The Broad Institute Genome Sequencing Platform"/>
            <consortium name="The Broad Institute Genome Sequencing Center for Infectious Disease"/>
            <person name="Feldgarden M."/>
            <person name="Kirby J."/>
            <person name="Kosoy M."/>
            <person name="Birtles R."/>
            <person name="Probert W.S."/>
            <person name="Chiaraviglio L."/>
            <person name="Young S.K."/>
            <person name="Zeng Q."/>
            <person name="Gargeya S."/>
            <person name="Fitzgerald M."/>
            <person name="Haas B."/>
            <person name="Abouelleil A."/>
            <person name="Alvarado L."/>
            <person name="Arachchi H.M."/>
            <person name="Berlin A."/>
            <person name="Chapman S.B."/>
            <person name="Gearin G."/>
            <person name="Goldberg J."/>
            <person name="Griggs A."/>
            <person name="Gujja S."/>
            <person name="Hansen M."/>
            <person name="Heiman D."/>
            <person name="Howarth C."/>
            <person name="Larimer J."/>
            <person name="Lui A."/>
            <person name="MacDonald P.J.P."/>
            <person name="McCowen C."/>
            <person name="Montmayeur A."/>
            <person name="Murphy C."/>
            <person name="Neiman D."/>
            <person name="Pearson M."/>
            <person name="Priest M."/>
            <person name="Roberts A."/>
            <person name="Saif S."/>
            <person name="Shea T."/>
            <person name="Sisk P."/>
            <person name="Stolte C."/>
            <person name="Sykes S."/>
            <person name="Wortman J."/>
            <person name="Nusbaum C."/>
            <person name="Birren B."/>
        </authorList>
    </citation>
    <scope>NUCLEOTIDE SEQUENCE [LARGE SCALE GENOMIC DNA]</scope>
    <source>
        <strain evidence="9 10">Pm136co</strain>
    </source>
</reference>
<evidence type="ECO:0000256" key="8">
    <source>
        <dbReference type="SAM" id="SignalP"/>
    </source>
</evidence>
<evidence type="ECO:0000256" key="4">
    <source>
        <dbReference type="ARBA" id="ARBA00023139"/>
    </source>
</evidence>
<dbReference type="PROSITE" id="PS51257">
    <property type="entry name" value="PROKAR_LIPOPROTEIN"/>
    <property type="match status" value="1"/>
</dbReference>